<comment type="caution">
    <text evidence="1">The sequence shown here is derived from an EMBL/GenBank/DDBJ whole genome shotgun (WGS) entry which is preliminary data.</text>
</comment>
<accession>A0A0F8ZWT0</accession>
<feature type="non-terminal residue" evidence="1">
    <location>
        <position position="1"/>
    </location>
</feature>
<evidence type="ECO:0000313" key="1">
    <source>
        <dbReference type="EMBL" id="KKK90350.1"/>
    </source>
</evidence>
<dbReference type="EMBL" id="LAZR01049138">
    <property type="protein sequence ID" value="KKK90350.1"/>
    <property type="molecule type" value="Genomic_DNA"/>
</dbReference>
<dbReference type="AlphaFoldDB" id="A0A0F8ZWT0"/>
<sequence>AEISLKTINNIDRIVNSIKEDELRFIMKKYFITLSQRTGSK</sequence>
<name>A0A0F8ZWT0_9ZZZZ</name>
<gene>
    <name evidence="1" type="ORF">LCGC14_2723870</name>
</gene>
<protein>
    <submittedName>
        <fullName evidence="1">Uncharacterized protein</fullName>
    </submittedName>
</protein>
<proteinExistence type="predicted"/>
<reference evidence="1" key="1">
    <citation type="journal article" date="2015" name="Nature">
        <title>Complex archaea that bridge the gap between prokaryotes and eukaryotes.</title>
        <authorList>
            <person name="Spang A."/>
            <person name="Saw J.H."/>
            <person name="Jorgensen S.L."/>
            <person name="Zaremba-Niedzwiedzka K."/>
            <person name="Martijn J."/>
            <person name="Lind A.E."/>
            <person name="van Eijk R."/>
            <person name="Schleper C."/>
            <person name="Guy L."/>
            <person name="Ettema T.J."/>
        </authorList>
    </citation>
    <scope>NUCLEOTIDE SEQUENCE</scope>
</reference>
<organism evidence="1">
    <name type="scientific">marine sediment metagenome</name>
    <dbReference type="NCBI Taxonomy" id="412755"/>
    <lineage>
        <taxon>unclassified sequences</taxon>
        <taxon>metagenomes</taxon>
        <taxon>ecological metagenomes</taxon>
    </lineage>
</organism>